<dbReference type="GO" id="GO:0005829">
    <property type="term" value="C:cytosol"/>
    <property type="evidence" value="ECO:0007669"/>
    <property type="project" value="TreeGrafter"/>
</dbReference>
<dbReference type="GO" id="GO:0030139">
    <property type="term" value="C:endocytic vesicle"/>
    <property type="evidence" value="ECO:0007669"/>
    <property type="project" value="TreeGrafter"/>
</dbReference>
<feature type="domain" description="VPS9" evidence="1">
    <location>
        <begin position="1"/>
        <end position="107"/>
    </location>
</feature>
<gene>
    <name evidence="2" type="ORF">PBAH0796_LOCUS25733</name>
</gene>
<dbReference type="SMART" id="SM00167">
    <property type="entry name" value="VPS9"/>
    <property type="match status" value="1"/>
</dbReference>
<protein>
    <recommendedName>
        <fullName evidence="1">VPS9 domain-containing protein</fullName>
    </recommendedName>
</protein>
<dbReference type="Gene3D" id="1.20.1050.80">
    <property type="entry name" value="VPS9 domain"/>
    <property type="match status" value="1"/>
</dbReference>
<accession>A0A7S0B3X7</accession>
<evidence type="ECO:0000259" key="1">
    <source>
        <dbReference type="PROSITE" id="PS51205"/>
    </source>
</evidence>
<dbReference type="AlphaFoldDB" id="A0A7S0B3X7"/>
<dbReference type="GO" id="GO:0016192">
    <property type="term" value="P:vesicle-mediated transport"/>
    <property type="evidence" value="ECO:0007669"/>
    <property type="project" value="InterPro"/>
</dbReference>
<dbReference type="PANTHER" id="PTHR23101:SF25">
    <property type="entry name" value="GTPASE-ACTIVATING PROTEIN AND VPS9 DOMAIN-CONTAINING PROTEIN 1"/>
    <property type="match status" value="1"/>
</dbReference>
<reference evidence="2" key="1">
    <citation type="submission" date="2021-01" db="EMBL/GenBank/DDBJ databases">
        <authorList>
            <person name="Corre E."/>
            <person name="Pelletier E."/>
            <person name="Niang G."/>
            <person name="Scheremetjew M."/>
            <person name="Finn R."/>
            <person name="Kale V."/>
            <person name="Holt S."/>
            <person name="Cochrane G."/>
            <person name="Meng A."/>
            <person name="Brown T."/>
            <person name="Cohen L."/>
        </authorList>
    </citation>
    <scope>NUCLEOTIDE SEQUENCE</scope>
    <source>
        <strain evidence="2">Pbaha01</strain>
    </source>
</reference>
<dbReference type="PROSITE" id="PS51205">
    <property type="entry name" value="VPS9"/>
    <property type="match status" value="1"/>
</dbReference>
<dbReference type="InterPro" id="IPR003123">
    <property type="entry name" value="VPS9"/>
</dbReference>
<dbReference type="GO" id="GO:0005085">
    <property type="term" value="F:guanyl-nucleotide exchange factor activity"/>
    <property type="evidence" value="ECO:0007669"/>
    <property type="project" value="InterPro"/>
</dbReference>
<name>A0A7S0B3X7_9DINO</name>
<dbReference type="GO" id="GO:0031267">
    <property type="term" value="F:small GTPase binding"/>
    <property type="evidence" value="ECO:0007669"/>
    <property type="project" value="TreeGrafter"/>
</dbReference>
<dbReference type="SUPFAM" id="SSF109993">
    <property type="entry name" value="VPS9 domain"/>
    <property type="match status" value="1"/>
</dbReference>
<dbReference type="EMBL" id="HBEG01042176">
    <property type="protein sequence ID" value="CAD8382045.1"/>
    <property type="molecule type" value="Transcribed_RNA"/>
</dbReference>
<organism evidence="2">
    <name type="scientific">Pyrodinium bahamense</name>
    <dbReference type="NCBI Taxonomy" id="73915"/>
    <lineage>
        <taxon>Eukaryota</taxon>
        <taxon>Sar</taxon>
        <taxon>Alveolata</taxon>
        <taxon>Dinophyceae</taxon>
        <taxon>Gonyaulacales</taxon>
        <taxon>Pyrocystaceae</taxon>
        <taxon>Pyrodinium</taxon>
    </lineage>
</organism>
<proteinExistence type="predicted"/>
<dbReference type="InterPro" id="IPR045046">
    <property type="entry name" value="Vps9-like"/>
</dbReference>
<dbReference type="Pfam" id="PF02204">
    <property type="entry name" value="VPS9"/>
    <property type="match status" value="1"/>
</dbReference>
<dbReference type="InterPro" id="IPR037191">
    <property type="entry name" value="VPS9_dom_sf"/>
</dbReference>
<evidence type="ECO:0000313" key="2">
    <source>
        <dbReference type="EMBL" id="CAD8382045.1"/>
    </source>
</evidence>
<sequence length="127" mass="13593">MHRLRSPAQMLGELAQAFRGITEAACIRAQVHAAGSGEHGDAFGADASLPLFILVVLHANPPMFNSVLTYCERFIPPMQKLTEQGYALTQAHAAASFAESVRPADLNGLQPGEWERNMGTAGMSSVI</sequence>
<dbReference type="PANTHER" id="PTHR23101">
    <property type="entry name" value="RAB GDP/GTP EXCHANGE FACTOR"/>
    <property type="match status" value="1"/>
</dbReference>